<dbReference type="Gene3D" id="3.40.50.300">
    <property type="entry name" value="P-loop containing nucleotide triphosphate hydrolases"/>
    <property type="match status" value="1"/>
</dbReference>
<dbReference type="Proteomes" id="UP000243096">
    <property type="component" value="Unassembled WGS sequence"/>
</dbReference>
<organism evidence="9 10">
    <name type="scientific">Mycetohabitans endofungorum</name>
    <dbReference type="NCBI Taxonomy" id="417203"/>
    <lineage>
        <taxon>Bacteria</taxon>
        <taxon>Pseudomonadati</taxon>
        <taxon>Pseudomonadota</taxon>
        <taxon>Betaproteobacteria</taxon>
        <taxon>Burkholderiales</taxon>
        <taxon>Burkholderiaceae</taxon>
        <taxon>Mycetohabitans</taxon>
    </lineage>
</organism>
<name>A0A2P5KEU8_9BURK</name>
<dbReference type="InterPro" id="IPR003593">
    <property type="entry name" value="AAA+_ATPase"/>
</dbReference>
<sequence>MRLDVRHLEAGYQGVRVIQHVSMHVDGGEIVALFGRNGVGRSTLAKAIVGLVERRGSVELDGMQIGTLRTVDIARAGVGYVAETRDVFPTLSVAQNLLLGLPRRARGPAVFEPLYELFPRLRVRADVKAGVLSGGEQQMLAIARAWAAQPRVLIIDEPTEGLAPRVVDELGVALATLAARGTAIVLIEQRAAMALELARRVYVMGRGPSGFGEIVFAGERSEFETTPAIARQWLSV</sequence>
<dbReference type="RefSeq" id="WP_104076288.1">
    <property type="nucleotide sequence ID" value="NZ_CP062178.1"/>
</dbReference>
<dbReference type="EMBL" id="PRDW01000001">
    <property type="protein sequence ID" value="PPB85231.1"/>
    <property type="molecule type" value="Genomic_DNA"/>
</dbReference>
<keyword evidence="10" id="KW-1185">Reference proteome</keyword>
<dbReference type="GO" id="GO:0016887">
    <property type="term" value="F:ATP hydrolysis activity"/>
    <property type="evidence" value="ECO:0007669"/>
    <property type="project" value="InterPro"/>
</dbReference>
<comment type="similarity">
    <text evidence="1">Belongs to the ABC transporter superfamily.</text>
</comment>
<evidence type="ECO:0000256" key="6">
    <source>
        <dbReference type="ARBA" id="ARBA00022840"/>
    </source>
</evidence>
<dbReference type="Pfam" id="PF00005">
    <property type="entry name" value="ABC_tran"/>
    <property type="match status" value="1"/>
</dbReference>
<dbReference type="SUPFAM" id="SSF52540">
    <property type="entry name" value="P-loop containing nucleoside triphosphate hydrolases"/>
    <property type="match status" value="1"/>
</dbReference>
<dbReference type="GO" id="GO:0015658">
    <property type="term" value="F:branched-chain amino acid transmembrane transporter activity"/>
    <property type="evidence" value="ECO:0007669"/>
    <property type="project" value="TreeGrafter"/>
</dbReference>
<proteinExistence type="inferred from homology"/>
<gene>
    <name evidence="9" type="ORF">B0O95_101325</name>
</gene>
<accession>A0A2P5KEU8</accession>
<evidence type="ECO:0000256" key="4">
    <source>
        <dbReference type="ARBA" id="ARBA00022519"/>
    </source>
</evidence>
<keyword evidence="2" id="KW-0813">Transport</keyword>
<evidence type="ECO:0000256" key="3">
    <source>
        <dbReference type="ARBA" id="ARBA00022475"/>
    </source>
</evidence>
<dbReference type="PANTHER" id="PTHR43820:SF4">
    <property type="entry name" value="HIGH-AFFINITY BRANCHED-CHAIN AMINO ACID TRANSPORT ATP-BINDING PROTEIN LIVF"/>
    <property type="match status" value="1"/>
</dbReference>
<reference evidence="9 10" key="1">
    <citation type="submission" date="2018-01" db="EMBL/GenBank/DDBJ databases">
        <title>Genomic Encyclopedia of Type Strains, Phase III (KMG-III): the genomes of soil and plant-associated and newly described type strains.</title>
        <authorList>
            <person name="Whitman W."/>
        </authorList>
    </citation>
    <scope>NUCLEOTIDE SEQUENCE [LARGE SCALE GENOMIC DNA]</scope>
    <source>
        <strain evidence="9 10">HKI456</strain>
    </source>
</reference>
<dbReference type="InterPro" id="IPR017871">
    <property type="entry name" value="ABC_transporter-like_CS"/>
</dbReference>
<dbReference type="GO" id="GO:0015807">
    <property type="term" value="P:L-amino acid transport"/>
    <property type="evidence" value="ECO:0007669"/>
    <property type="project" value="TreeGrafter"/>
</dbReference>
<evidence type="ECO:0000256" key="2">
    <source>
        <dbReference type="ARBA" id="ARBA00022448"/>
    </source>
</evidence>
<dbReference type="GO" id="GO:0005524">
    <property type="term" value="F:ATP binding"/>
    <property type="evidence" value="ECO:0007669"/>
    <property type="project" value="UniProtKB-KW"/>
</dbReference>
<protein>
    <submittedName>
        <fullName evidence="9">Amino acid/amide ABC transporter ATP-binding protein 2 (HAAT family)</fullName>
    </submittedName>
</protein>
<keyword evidence="4" id="KW-0997">Cell inner membrane</keyword>
<evidence type="ECO:0000256" key="5">
    <source>
        <dbReference type="ARBA" id="ARBA00022741"/>
    </source>
</evidence>
<dbReference type="InterPro" id="IPR027417">
    <property type="entry name" value="P-loop_NTPase"/>
</dbReference>
<evidence type="ECO:0000313" key="10">
    <source>
        <dbReference type="Proteomes" id="UP000243096"/>
    </source>
</evidence>
<keyword evidence="3" id="KW-1003">Cell membrane</keyword>
<comment type="caution">
    <text evidence="9">The sequence shown here is derived from an EMBL/GenBank/DDBJ whole genome shotgun (WGS) entry which is preliminary data.</text>
</comment>
<dbReference type="InterPro" id="IPR003439">
    <property type="entry name" value="ABC_transporter-like_ATP-bd"/>
</dbReference>
<dbReference type="SMART" id="SM00382">
    <property type="entry name" value="AAA"/>
    <property type="match status" value="1"/>
</dbReference>
<evidence type="ECO:0000256" key="7">
    <source>
        <dbReference type="ARBA" id="ARBA00022970"/>
    </source>
</evidence>
<evidence type="ECO:0000313" key="9">
    <source>
        <dbReference type="EMBL" id="PPB85231.1"/>
    </source>
</evidence>
<keyword evidence="4" id="KW-0472">Membrane</keyword>
<keyword evidence="7" id="KW-0029">Amino-acid transport</keyword>
<dbReference type="PROSITE" id="PS50893">
    <property type="entry name" value="ABC_TRANSPORTER_2"/>
    <property type="match status" value="1"/>
</dbReference>
<keyword evidence="5" id="KW-0547">Nucleotide-binding</keyword>
<dbReference type="PANTHER" id="PTHR43820">
    <property type="entry name" value="HIGH-AFFINITY BRANCHED-CHAIN AMINO ACID TRANSPORT ATP-BINDING PROTEIN LIVF"/>
    <property type="match status" value="1"/>
</dbReference>
<dbReference type="OrthoDB" id="8939629at2"/>
<evidence type="ECO:0000259" key="8">
    <source>
        <dbReference type="PROSITE" id="PS50893"/>
    </source>
</evidence>
<dbReference type="AlphaFoldDB" id="A0A2P5KEU8"/>
<evidence type="ECO:0000256" key="1">
    <source>
        <dbReference type="ARBA" id="ARBA00005417"/>
    </source>
</evidence>
<dbReference type="InterPro" id="IPR052156">
    <property type="entry name" value="BCAA_Transport_ATP-bd_LivF"/>
</dbReference>
<dbReference type="CDD" id="cd03224">
    <property type="entry name" value="ABC_TM1139_LivF_branched"/>
    <property type="match status" value="1"/>
</dbReference>
<feature type="domain" description="ABC transporter" evidence="8">
    <location>
        <begin position="3"/>
        <end position="228"/>
    </location>
</feature>
<dbReference type="PROSITE" id="PS00211">
    <property type="entry name" value="ABC_TRANSPORTER_1"/>
    <property type="match status" value="1"/>
</dbReference>
<keyword evidence="6 9" id="KW-0067">ATP-binding</keyword>